<dbReference type="AlphaFoldDB" id="A0AA38F3I1"/>
<evidence type="ECO:0000256" key="3">
    <source>
        <dbReference type="ARBA" id="ARBA00022989"/>
    </source>
</evidence>
<accession>A0AA38F3I1</accession>
<dbReference type="EMBL" id="JAHRHJ020003813">
    <property type="protein sequence ID" value="KAH9287816.1"/>
    <property type="molecule type" value="Genomic_DNA"/>
</dbReference>
<evidence type="ECO:0000256" key="5">
    <source>
        <dbReference type="SAM" id="Phobius"/>
    </source>
</evidence>
<evidence type="ECO:0000313" key="6">
    <source>
        <dbReference type="EMBL" id="KAH9287816.1"/>
    </source>
</evidence>
<evidence type="ECO:0000256" key="1">
    <source>
        <dbReference type="ARBA" id="ARBA00004141"/>
    </source>
</evidence>
<dbReference type="GO" id="GO:0016020">
    <property type="term" value="C:membrane"/>
    <property type="evidence" value="ECO:0007669"/>
    <property type="project" value="UniProtKB-SubCell"/>
</dbReference>
<feature type="transmembrane region" description="Helical" evidence="5">
    <location>
        <begin position="92"/>
        <end position="111"/>
    </location>
</feature>
<evidence type="ECO:0000256" key="2">
    <source>
        <dbReference type="ARBA" id="ARBA00022692"/>
    </source>
</evidence>
<dbReference type="Proteomes" id="UP000824469">
    <property type="component" value="Unassembled WGS sequence"/>
</dbReference>
<dbReference type="OMA" id="MNTENIG"/>
<evidence type="ECO:0000256" key="4">
    <source>
        <dbReference type="ARBA" id="ARBA00023136"/>
    </source>
</evidence>
<organism evidence="6 7">
    <name type="scientific">Taxus chinensis</name>
    <name type="common">Chinese yew</name>
    <name type="synonym">Taxus wallichiana var. chinensis</name>
    <dbReference type="NCBI Taxonomy" id="29808"/>
    <lineage>
        <taxon>Eukaryota</taxon>
        <taxon>Viridiplantae</taxon>
        <taxon>Streptophyta</taxon>
        <taxon>Embryophyta</taxon>
        <taxon>Tracheophyta</taxon>
        <taxon>Spermatophyta</taxon>
        <taxon>Pinopsida</taxon>
        <taxon>Pinidae</taxon>
        <taxon>Conifers II</taxon>
        <taxon>Cupressales</taxon>
        <taxon>Taxaceae</taxon>
        <taxon>Taxus</taxon>
    </lineage>
</organism>
<keyword evidence="3 5" id="KW-1133">Transmembrane helix</keyword>
<keyword evidence="7" id="KW-1185">Reference proteome</keyword>
<dbReference type="GO" id="GO:0022857">
    <property type="term" value="F:transmembrane transporter activity"/>
    <property type="evidence" value="ECO:0007669"/>
    <property type="project" value="InterPro"/>
</dbReference>
<dbReference type="SUPFAM" id="SSF103473">
    <property type="entry name" value="MFS general substrate transporter"/>
    <property type="match status" value="1"/>
</dbReference>
<evidence type="ECO:0008006" key="8">
    <source>
        <dbReference type="Google" id="ProtNLM"/>
    </source>
</evidence>
<dbReference type="InterPro" id="IPR036259">
    <property type="entry name" value="MFS_trans_sf"/>
</dbReference>
<dbReference type="PANTHER" id="PTHR24064">
    <property type="entry name" value="SOLUTE CARRIER FAMILY 22 MEMBER"/>
    <property type="match status" value="1"/>
</dbReference>
<comment type="caution">
    <text evidence="6">The sequence shown here is derived from an EMBL/GenBank/DDBJ whole genome shotgun (WGS) entry which is preliminary data.</text>
</comment>
<feature type="non-terminal residue" evidence="6">
    <location>
        <position position="1"/>
    </location>
</feature>
<feature type="transmembrane region" description="Helical" evidence="5">
    <location>
        <begin position="123"/>
        <end position="140"/>
    </location>
</feature>
<dbReference type="Pfam" id="PF00083">
    <property type="entry name" value="Sugar_tr"/>
    <property type="match status" value="1"/>
</dbReference>
<reference evidence="6 7" key="1">
    <citation type="journal article" date="2021" name="Nat. Plants">
        <title>The Taxus genome provides insights into paclitaxel biosynthesis.</title>
        <authorList>
            <person name="Xiong X."/>
            <person name="Gou J."/>
            <person name="Liao Q."/>
            <person name="Li Y."/>
            <person name="Zhou Q."/>
            <person name="Bi G."/>
            <person name="Li C."/>
            <person name="Du R."/>
            <person name="Wang X."/>
            <person name="Sun T."/>
            <person name="Guo L."/>
            <person name="Liang H."/>
            <person name="Lu P."/>
            <person name="Wu Y."/>
            <person name="Zhang Z."/>
            <person name="Ro D.K."/>
            <person name="Shang Y."/>
            <person name="Huang S."/>
            <person name="Yan J."/>
        </authorList>
    </citation>
    <scope>NUCLEOTIDE SEQUENCE [LARGE SCALE GENOMIC DNA]</scope>
    <source>
        <strain evidence="6">Ta-2019</strain>
    </source>
</reference>
<name>A0AA38F3I1_TAXCH</name>
<keyword evidence="2 5" id="KW-0812">Transmembrane</keyword>
<protein>
    <recommendedName>
        <fullName evidence="8">Major facilitator superfamily (MFS) profile domain-containing protein</fullName>
    </recommendedName>
</protein>
<dbReference type="InterPro" id="IPR005828">
    <property type="entry name" value="MFS_sugar_transport-like"/>
</dbReference>
<feature type="transmembrane region" description="Helical" evidence="5">
    <location>
        <begin position="52"/>
        <end position="72"/>
    </location>
</feature>
<gene>
    <name evidence="6" type="ORF">KI387_031933</name>
</gene>
<evidence type="ECO:0000313" key="7">
    <source>
        <dbReference type="Proteomes" id="UP000824469"/>
    </source>
</evidence>
<feature type="transmembrane region" description="Helical" evidence="5">
    <location>
        <begin position="146"/>
        <end position="166"/>
    </location>
</feature>
<proteinExistence type="predicted"/>
<dbReference type="Gene3D" id="1.20.1250.20">
    <property type="entry name" value="MFS general substrate transporter like domains"/>
    <property type="match status" value="1"/>
</dbReference>
<comment type="subcellular location">
    <subcellularLocation>
        <location evidence="1">Membrane</location>
        <topology evidence="1">Multi-pass membrane protein</topology>
    </subcellularLocation>
</comment>
<sequence length="194" mass="21067">GFGTGLVYYGMPFGSGNLDFNLYLSVTFNALSEVPAAIVSTVLVANAPRRKAIIWLTIMSGMFCFVCVVYSMDSFNTEKSSNWGQMGAELGAFLSAVTAFNVLLIYCLELFPSSVRNSAMSMLRQAMNVGAIVSPVIVVIGHSAPYLSFAILGIVIIMSGLFVVGLPETKDRPFYDTLEGQQCQEKENQTPMLQ</sequence>
<feature type="transmembrane region" description="Helical" evidence="5">
    <location>
        <begin position="20"/>
        <end position="45"/>
    </location>
</feature>
<keyword evidence="4 5" id="KW-0472">Membrane</keyword>